<evidence type="ECO:0000313" key="1">
    <source>
        <dbReference type="EMBL" id="EOY07387.1"/>
    </source>
</evidence>
<sequence>MTAHDIRSDIIFSREGNPGEGSNSLCLAAHHYKFCCDSIGGIQLRMVPRGEANSICLNTLSKTAAFGQLCRKTDQIKGPLRNIAMIPCRKTQRKQNEEDEQSKEMESTNWIPIFHSHIYVFHTLTIN</sequence>
<dbReference type="AlphaFoldDB" id="A0A061ESL7"/>
<name>A0A061ESL7_THECC</name>
<proteinExistence type="predicted"/>
<dbReference type="InParanoid" id="A0A061ESL7"/>
<accession>A0A061ESL7</accession>
<organism evidence="1 2">
    <name type="scientific">Theobroma cacao</name>
    <name type="common">Cacao</name>
    <name type="synonym">Cocoa</name>
    <dbReference type="NCBI Taxonomy" id="3641"/>
    <lineage>
        <taxon>Eukaryota</taxon>
        <taxon>Viridiplantae</taxon>
        <taxon>Streptophyta</taxon>
        <taxon>Embryophyta</taxon>
        <taxon>Tracheophyta</taxon>
        <taxon>Spermatophyta</taxon>
        <taxon>Magnoliopsida</taxon>
        <taxon>eudicotyledons</taxon>
        <taxon>Gunneridae</taxon>
        <taxon>Pentapetalae</taxon>
        <taxon>rosids</taxon>
        <taxon>malvids</taxon>
        <taxon>Malvales</taxon>
        <taxon>Malvaceae</taxon>
        <taxon>Byttnerioideae</taxon>
        <taxon>Theobroma</taxon>
    </lineage>
</organism>
<dbReference type="Proteomes" id="UP000026915">
    <property type="component" value="Chromosome 5"/>
</dbReference>
<dbReference type="EMBL" id="CM001883">
    <property type="protein sequence ID" value="EOY07387.1"/>
    <property type="molecule type" value="Genomic_DNA"/>
</dbReference>
<reference evidence="1 2" key="1">
    <citation type="journal article" date="2013" name="Genome Biol.">
        <title>The genome sequence of the most widely cultivated cacao type and its use to identify candidate genes regulating pod color.</title>
        <authorList>
            <person name="Motamayor J.C."/>
            <person name="Mockaitis K."/>
            <person name="Schmutz J."/>
            <person name="Haiminen N."/>
            <person name="Iii D.L."/>
            <person name="Cornejo O."/>
            <person name="Findley S.D."/>
            <person name="Zheng P."/>
            <person name="Utro F."/>
            <person name="Royaert S."/>
            <person name="Saski C."/>
            <person name="Jenkins J."/>
            <person name="Podicheti R."/>
            <person name="Zhao M."/>
            <person name="Scheffler B.E."/>
            <person name="Stack J.C."/>
            <person name="Feltus F.A."/>
            <person name="Mustiga G.M."/>
            <person name="Amores F."/>
            <person name="Phillips W."/>
            <person name="Marelli J.P."/>
            <person name="May G.D."/>
            <person name="Shapiro H."/>
            <person name="Ma J."/>
            <person name="Bustamante C.D."/>
            <person name="Schnell R.J."/>
            <person name="Main D."/>
            <person name="Gilbert D."/>
            <person name="Parida L."/>
            <person name="Kuhn D.N."/>
        </authorList>
    </citation>
    <scope>NUCLEOTIDE SEQUENCE [LARGE SCALE GENOMIC DNA]</scope>
    <source>
        <strain evidence="2">cv. Matina 1-6</strain>
    </source>
</reference>
<keyword evidence="2" id="KW-1185">Reference proteome</keyword>
<gene>
    <name evidence="1" type="ORF">TCM_021837</name>
</gene>
<dbReference type="HOGENOM" id="CLU_1974558_0_0_1"/>
<protein>
    <submittedName>
        <fullName evidence="1">Uncharacterized protein</fullName>
    </submittedName>
</protein>
<dbReference type="Gramene" id="EOY07387">
    <property type="protein sequence ID" value="EOY07387"/>
    <property type="gene ID" value="TCM_021837"/>
</dbReference>
<evidence type="ECO:0000313" key="2">
    <source>
        <dbReference type="Proteomes" id="UP000026915"/>
    </source>
</evidence>